<dbReference type="GO" id="GO:0012505">
    <property type="term" value="C:endomembrane system"/>
    <property type="evidence" value="ECO:0007669"/>
    <property type="project" value="TreeGrafter"/>
</dbReference>
<comment type="caution">
    <text evidence="2">The sequence shown here is derived from an EMBL/GenBank/DDBJ whole genome shotgun (WGS) entry which is preliminary data.</text>
</comment>
<dbReference type="PANTHER" id="PTHR43372:SF4">
    <property type="entry name" value="FATTY-ACID AMIDE HYDROLASE 2"/>
    <property type="match status" value="1"/>
</dbReference>
<dbReference type="RefSeq" id="WP_135262004.1">
    <property type="nucleotide sequence ID" value="NZ_SMLM01000001.1"/>
</dbReference>
<reference evidence="2 3" key="1">
    <citation type="submission" date="2019-03" db="EMBL/GenBank/DDBJ databases">
        <title>Ramlibacter henchirensis DSM 14656, whole genome shotgun sequence.</title>
        <authorList>
            <person name="Zhang X."/>
            <person name="Feng G."/>
            <person name="Zhu H."/>
        </authorList>
    </citation>
    <scope>NUCLEOTIDE SEQUENCE [LARGE SCALE GENOMIC DNA]</scope>
    <source>
        <strain evidence="2 3">DSM 14656</strain>
    </source>
</reference>
<dbReference type="Pfam" id="PF01425">
    <property type="entry name" value="Amidase"/>
    <property type="match status" value="1"/>
</dbReference>
<sequence length="497" mass="52404">MNDAAGPHPDLLLADATSQLAALAARKVSAVELLELALARHRDTHGVINAVIRTDPERALDAARATDRRRARGEPLGPLAGLPMTIKDTFDVSGMAASSGLAALQDREAADAACVARARRAGAVIWGKTNVPAMAADWQSRNALHGTTRNPWDPSRTPGGSSGGAAAALAAGLTALEIGSDIAGSLRVPASFCGVFSHKPTWGRIPQHGHVPPGPGALAERDLNVVGPMARSARDLQLLMSILDGADASARTIASLEGLRVGLWIDEPDLAVDPAVQTVIRHFGGTLVQAGAQLRPVRLPVQPQRVLDTFRVLLGAIMAMDLPPRMQRRVRRMRSPAGLALKLGMGGAAARMIRAYTATHAEWLAADEARAGMRHQVERMFEKVDVVIAPVAPVVAFEHDKRPLNRRQLRCSDGSLLSYDAMSHWIALASACHLPVTTVPAGRDASGMPVGVQVIGPRGADHRTLAVARAIEECLGGFEAPPTCMRDSTTTGKGAPP</sequence>
<name>A0A4Z0C752_9BURK</name>
<protein>
    <submittedName>
        <fullName evidence="2">Amidase</fullName>
    </submittedName>
</protein>
<dbReference type="Gene3D" id="3.90.1300.10">
    <property type="entry name" value="Amidase signature (AS) domain"/>
    <property type="match status" value="1"/>
</dbReference>
<dbReference type="OrthoDB" id="8576090at2"/>
<dbReference type="PANTHER" id="PTHR43372">
    <property type="entry name" value="FATTY-ACID AMIDE HYDROLASE"/>
    <property type="match status" value="1"/>
</dbReference>
<dbReference type="PIRSF" id="PIRSF001221">
    <property type="entry name" value="Amidase_fungi"/>
    <property type="match status" value="1"/>
</dbReference>
<evidence type="ECO:0000313" key="3">
    <source>
        <dbReference type="Proteomes" id="UP000298180"/>
    </source>
</evidence>
<evidence type="ECO:0000313" key="2">
    <source>
        <dbReference type="EMBL" id="TFZ05919.1"/>
    </source>
</evidence>
<evidence type="ECO:0000259" key="1">
    <source>
        <dbReference type="Pfam" id="PF01425"/>
    </source>
</evidence>
<keyword evidence="3" id="KW-1185">Reference proteome</keyword>
<proteinExistence type="predicted"/>
<dbReference type="EMBL" id="SMLM01000001">
    <property type="protein sequence ID" value="TFZ05919.1"/>
    <property type="molecule type" value="Genomic_DNA"/>
</dbReference>
<organism evidence="2 3">
    <name type="scientific">Ramlibacter henchirensis</name>
    <dbReference type="NCBI Taxonomy" id="204072"/>
    <lineage>
        <taxon>Bacteria</taxon>
        <taxon>Pseudomonadati</taxon>
        <taxon>Pseudomonadota</taxon>
        <taxon>Betaproteobacteria</taxon>
        <taxon>Burkholderiales</taxon>
        <taxon>Comamonadaceae</taxon>
        <taxon>Ramlibacter</taxon>
    </lineage>
</organism>
<dbReference type="Proteomes" id="UP000298180">
    <property type="component" value="Unassembled WGS sequence"/>
</dbReference>
<dbReference type="InterPro" id="IPR052739">
    <property type="entry name" value="FAAH2"/>
</dbReference>
<dbReference type="InterPro" id="IPR023631">
    <property type="entry name" value="Amidase_dom"/>
</dbReference>
<accession>A0A4Z0C752</accession>
<gene>
    <name evidence="2" type="ORF">EZ313_04510</name>
</gene>
<dbReference type="AlphaFoldDB" id="A0A4Z0C752"/>
<dbReference type="SUPFAM" id="SSF75304">
    <property type="entry name" value="Amidase signature (AS) enzymes"/>
    <property type="match status" value="1"/>
</dbReference>
<feature type="domain" description="Amidase" evidence="1">
    <location>
        <begin position="32"/>
        <end position="465"/>
    </location>
</feature>
<dbReference type="InterPro" id="IPR036928">
    <property type="entry name" value="AS_sf"/>
</dbReference>